<gene>
    <name evidence="2" type="ORF">GQ43DRAFT_440979</name>
</gene>
<sequence>MPSISSVLLVIQGLPIAGFGATILADQAKAGFADIPASVAHVIGFSSLSLSAVYLATAFQASRSRHHFLLTTIPLRLAAAYAFWRDGADARGAPLWDVINALISVGVLLYERTA</sequence>
<dbReference type="Proteomes" id="UP000799536">
    <property type="component" value="Unassembled WGS sequence"/>
</dbReference>
<evidence type="ECO:0000256" key="1">
    <source>
        <dbReference type="SAM" id="Phobius"/>
    </source>
</evidence>
<reference evidence="2" key="1">
    <citation type="journal article" date="2020" name="Stud. Mycol.">
        <title>101 Dothideomycetes genomes: a test case for predicting lifestyles and emergence of pathogens.</title>
        <authorList>
            <person name="Haridas S."/>
            <person name="Albert R."/>
            <person name="Binder M."/>
            <person name="Bloem J."/>
            <person name="Labutti K."/>
            <person name="Salamov A."/>
            <person name="Andreopoulos B."/>
            <person name="Baker S."/>
            <person name="Barry K."/>
            <person name="Bills G."/>
            <person name="Bluhm B."/>
            <person name="Cannon C."/>
            <person name="Castanera R."/>
            <person name="Culley D."/>
            <person name="Daum C."/>
            <person name="Ezra D."/>
            <person name="Gonzalez J."/>
            <person name="Henrissat B."/>
            <person name="Kuo A."/>
            <person name="Liang C."/>
            <person name="Lipzen A."/>
            <person name="Lutzoni F."/>
            <person name="Magnuson J."/>
            <person name="Mondo S."/>
            <person name="Nolan M."/>
            <person name="Ohm R."/>
            <person name="Pangilinan J."/>
            <person name="Park H.-J."/>
            <person name="Ramirez L."/>
            <person name="Alfaro M."/>
            <person name="Sun H."/>
            <person name="Tritt A."/>
            <person name="Yoshinaga Y."/>
            <person name="Zwiers L.-H."/>
            <person name="Turgeon B."/>
            <person name="Goodwin S."/>
            <person name="Spatafora J."/>
            <person name="Crous P."/>
            <person name="Grigoriev I."/>
        </authorList>
    </citation>
    <scope>NUCLEOTIDE SEQUENCE</scope>
    <source>
        <strain evidence="2">ATCC 74209</strain>
    </source>
</reference>
<organism evidence="2 3">
    <name type="scientific">Delitschia confertaspora ATCC 74209</name>
    <dbReference type="NCBI Taxonomy" id="1513339"/>
    <lineage>
        <taxon>Eukaryota</taxon>
        <taxon>Fungi</taxon>
        <taxon>Dikarya</taxon>
        <taxon>Ascomycota</taxon>
        <taxon>Pezizomycotina</taxon>
        <taxon>Dothideomycetes</taxon>
        <taxon>Pleosporomycetidae</taxon>
        <taxon>Pleosporales</taxon>
        <taxon>Delitschiaceae</taxon>
        <taxon>Delitschia</taxon>
    </lineage>
</organism>
<feature type="transmembrane region" description="Helical" evidence="1">
    <location>
        <begin position="35"/>
        <end position="56"/>
    </location>
</feature>
<accession>A0A9P4MYM2</accession>
<dbReference type="AlphaFoldDB" id="A0A9P4MYM2"/>
<keyword evidence="3" id="KW-1185">Reference proteome</keyword>
<dbReference type="OrthoDB" id="10042947at2759"/>
<protein>
    <submittedName>
        <fullName evidence="2">Uncharacterized protein</fullName>
    </submittedName>
</protein>
<name>A0A9P4MYM2_9PLEO</name>
<dbReference type="EMBL" id="ML993994">
    <property type="protein sequence ID" value="KAF2201020.1"/>
    <property type="molecule type" value="Genomic_DNA"/>
</dbReference>
<comment type="caution">
    <text evidence="2">The sequence shown here is derived from an EMBL/GenBank/DDBJ whole genome shotgun (WGS) entry which is preliminary data.</text>
</comment>
<keyword evidence="1" id="KW-0472">Membrane</keyword>
<evidence type="ECO:0000313" key="3">
    <source>
        <dbReference type="Proteomes" id="UP000799536"/>
    </source>
</evidence>
<keyword evidence="1" id="KW-0812">Transmembrane</keyword>
<evidence type="ECO:0000313" key="2">
    <source>
        <dbReference type="EMBL" id="KAF2201020.1"/>
    </source>
</evidence>
<keyword evidence="1" id="KW-1133">Transmembrane helix</keyword>
<proteinExistence type="predicted"/>